<sequence>MRGSSTVRQPQPEVRARVSAAGSGTSVDQAETQQGYLVEDIERNEWELDYGDDESEEGEIVDVRQEDACWGAPPAVDRERGEPPSRRSIGVLQSATSAELKLVVPRTTGRGPLPRQMALVRALMLGPGKRVPPGVDKGQAEIGVQVELGEA</sequence>
<name>A0AAV7TD20_PLEWA</name>
<dbReference type="AlphaFoldDB" id="A0AAV7TD20"/>
<dbReference type="Proteomes" id="UP001066276">
    <property type="component" value="Chromosome 4_1"/>
</dbReference>
<keyword evidence="3" id="KW-1185">Reference proteome</keyword>
<feature type="region of interest" description="Disordered" evidence="1">
    <location>
        <begin position="1"/>
        <end position="39"/>
    </location>
</feature>
<protein>
    <submittedName>
        <fullName evidence="2">Uncharacterized protein</fullName>
    </submittedName>
</protein>
<proteinExistence type="predicted"/>
<gene>
    <name evidence="2" type="ORF">NDU88_006046</name>
</gene>
<evidence type="ECO:0000313" key="2">
    <source>
        <dbReference type="EMBL" id="KAJ1174224.1"/>
    </source>
</evidence>
<accession>A0AAV7TD20</accession>
<comment type="caution">
    <text evidence="2">The sequence shown here is derived from an EMBL/GenBank/DDBJ whole genome shotgun (WGS) entry which is preliminary data.</text>
</comment>
<dbReference type="EMBL" id="JANPWB010000007">
    <property type="protein sequence ID" value="KAJ1174224.1"/>
    <property type="molecule type" value="Genomic_DNA"/>
</dbReference>
<evidence type="ECO:0000256" key="1">
    <source>
        <dbReference type="SAM" id="MobiDB-lite"/>
    </source>
</evidence>
<organism evidence="2 3">
    <name type="scientific">Pleurodeles waltl</name>
    <name type="common">Iberian ribbed newt</name>
    <dbReference type="NCBI Taxonomy" id="8319"/>
    <lineage>
        <taxon>Eukaryota</taxon>
        <taxon>Metazoa</taxon>
        <taxon>Chordata</taxon>
        <taxon>Craniata</taxon>
        <taxon>Vertebrata</taxon>
        <taxon>Euteleostomi</taxon>
        <taxon>Amphibia</taxon>
        <taxon>Batrachia</taxon>
        <taxon>Caudata</taxon>
        <taxon>Salamandroidea</taxon>
        <taxon>Salamandridae</taxon>
        <taxon>Pleurodelinae</taxon>
        <taxon>Pleurodeles</taxon>
    </lineage>
</organism>
<reference evidence="2" key="1">
    <citation type="journal article" date="2022" name="bioRxiv">
        <title>Sequencing and chromosome-scale assembly of the giantPleurodeles waltlgenome.</title>
        <authorList>
            <person name="Brown T."/>
            <person name="Elewa A."/>
            <person name="Iarovenko S."/>
            <person name="Subramanian E."/>
            <person name="Araus A.J."/>
            <person name="Petzold A."/>
            <person name="Susuki M."/>
            <person name="Suzuki K.-i.T."/>
            <person name="Hayashi T."/>
            <person name="Toyoda A."/>
            <person name="Oliveira C."/>
            <person name="Osipova E."/>
            <person name="Leigh N.D."/>
            <person name="Simon A."/>
            <person name="Yun M.H."/>
        </authorList>
    </citation>
    <scope>NUCLEOTIDE SEQUENCE</scope>
    <source>
        <strain evidence="2">20211129_DDA</strain>
        <tissue evidence="2">Liver</tissue>
    </source>
</reference>
<evidence type="ECO:0000313" key="3">
    <source>
        <dbReference type="Proteomes" id="UP001066276"/>
    </source>
</evidence>
<feature type="compositionally biased region" description="Polar residues" evidence="1">
    <location>
        <begin position="22"/>
        <end position="35"/>
    </location>
</feature>